<name>A0A2A9FBM3_9PSEU</name>
<proteinExistence type="predicted"/>
<accession>A0A2A9FBM3</accession>
<feature type="compositionally biased region" description="Basic and acidic residues" evidence="1">
    <location>
        <begin position="15"/>
        <end position="25"/>
    </location>
</feature>
<keyword evidence="2" id="KW-0812">Transmembrane</keyword>
<sequence length="235" mass="24420">MKPTDKFDAVGGQPELRRLWEEDPRPKKARPSWLFLSVGVLVVLALIVGGIWYFGSKSDSPDTADHVSPPPVPSSHQPAALEDKLPKLPGTPSQDNSTMALAKAVQVKAVSQADADLMRASGADELVYHSYAGDPGGTLLIAVPSASPAQAAQLVKGLRQNLVTGGFDSSPLGPAATDLVYTGSSPSGKVTAYWYTSGSVAVGVGVSAPLDRDPAALRSRIEQIRAQVAATLPAG</sequence>
<dbReference type="EMBL" id="PDJK01000002">
    <property type="protein sequence ID" value="PFG48196.1"/>
    <property type="molecule type" value="Genomic_DNA"/>
</dbReference>
<evidence type="ECO:0000313" key="3">
    <source>
        <dbReference type="EMBL" id="PFG48196.1"/>
    </source>
</evidence>
<evidence type="ECO:0000256" key="1">
    <source>
        <dbReference type="SAM" id="MobiDB-lite"/>
    </source>
</evidence>
<reference evidence="3 4" key="1">
    <citation type="submission" date="2017-10" db="EMBL/GenBank/DDBJ databases">
        <title>Sequencing the genomes of 1000 actinobacteria strains.</title>
        <authorList>
            <person name="Klenk H.-P."/>
        </authorList>
    </citation>
    <scope>NUCLEOTIDE SEQUENCE [LARGE SCALE GENOMIC DNA]</scope>
    <source>
        <strain evidence="3 4">DSM 46092</strain>
    </source>
</reference>
<evidence type="ECO:0000256" key="2">
    <source>
        <dbReference type="SAM" id="Phobius"/>
    </source>
</evidence>
<protein>
    <submittedName>
        <fullName evidence="3">Uncharacterized protein</fullName>
    </submittedName>
</protein>
<comment type="caution">
    <text evidence="3">The sequence shown here is derived from an EMBL/GenBank/DDBJ whole genome shotgun (WGS) entry which is preliminary data.</text>
</comment>
<feature type="region of interest" description="Disordered" evidence="1">
    <location>
        <begin position="1"/>
        <end position="25"/>
    </location>
</feature>
<evidence type="ECO:0000313" key="4">
    <source>
        <dbReference type="Proteomes" id="UP000243542"/>
    </source>
</evidence>
<feature type="transmembrane region" description="Helical" evidence="2">
    <location>
        <begin position="33"/>
        <end position="54"/>
    </location>
</feature>
<dbReference type="AlphaFoldDB" id="A0A2A9FBM3"/>
<dbReference type="Proteomes" id="UP000243542">
    <property type="component" value="Unassembled WGS sequence"/>
</dbReference>
<organism evidence="3 4">
    <name type="scientific">Amycolatopsis sulphurea</name>
    <dbReference type="NCBI Taxonomy" id="76022"/>
    <lineage>
        <taxon>Bacteria</taxon>
        <taxon>Bacillati</taxon>
        <taxon>Actinomycetota</taxon>
        <taxon>Actinomycetes</taxon>
        <taxon>Pseudonocardiales</taxon>
        <taxon>Pseudonocardiaceae</taxon>
        <taxon>Amycolatopsis</taxon>
    </lineage>
</organism>
<keyword evidence="2" id="KW-0472">Membrane</keyword>
<keyword evidence="2" id="KW-1133">Transmembrane helix</keyword>
<feature type="region of interest" description="Disordered" evidence="1">
    <location>
        <begin position="59"/>
        <end position="98"/>
    </location>
</feature>
<keyword evidence="4" id="KW-1185">Reference proteome</keyword>
<gene>
    <name evidence="3" type="ORF">ATK36_3272</name>
</gene>